<organism evidence="1 2">
    <name type="scientific">Choristoneura fumiferana</name>
    <name type="common">Spruce budworm moth</name>
    <name type="synonym">Archips fumiferana</name>
    <dbReference type="NCBI Taxonomy" id="7141"/>
    <lineage>
        <taxon>Eukaryota</taxon>
        <taxon>Metazoa</taxon>
        <taxon>Ecdysozoa</taxon>
        <taxon>Arthropoda</taxon>
        <taxon>Hexapoda</taxon>
        <taxon>Insecta</taxon>
        <taxon>Pterygota</taxon>
        <taxon>Neoptera</taxon>
        <taxon>Endopterygota</taxon>
        <taxon>Lepidoptera</taxon>
        <taxon>Glossata</taxon>
        <taxon>Ditrysia</taxon>
        <taxon>Tortricoidea</taxon>
        <taxon>Tortricidae</taxon>
        <taxon>Tortricinae</taxon>
        <taxon>Choristoneura</taxon>
    </lineage>
</organism>
<dbReference type="Proteomes" id="UP001064048">
    <property type="component" value="Chromosome 2"/>
</dbReference>
<proteinExistence type="predicted"/>
<sequence>MDITSCKNLLSFFTGNFSPATRQPSFTERRASPAVCFFTFNKRSKLVFLDSKLTITMAPRTVKAKKPTNADTEAPKKGRGKAKTAEEPEVDVAENEVGDVAPVIEKKSNKRGKKATNGDTNGLEETNEVTEAPPSKKSKKNKIADAPSEEKEANDDKNVAEDEVSNADEVEEDIESNGHTDEAPAGKTGKGRKKPTKKESAASKAKTETKISARGKKNAKPETESEVLEKDEESDEKPKAAPKGRGRKATKKADKEVEPEVPEEQNGSGEEDVKAEPPTKGRKRGPAKPAKERTPENEGEEDAEEEEPMKENKKKETKGKKNQGKKGSGKQTNADEDEVMPVTKKRKFIEKDEKDEVKDEELTEETVSEPKPTKGKRGPKKAAEAAIATEEGPEAGDSNRRRRKAGDEKVPSDETKQKAPPKNKATTDYENIDFSNTSKNAQGKEWNLKIASWNVDGIRAWMSKGGLDYIKYEKPDILCLQETKCAKDKLPDEIANLPGYHAYWQGSDKDGYAGVGIYTTKLAMNVQYGLENEELDNEGRIITAEYEQFYLICTYVPNAGRKLVTLPKRLTWNEEFRKHVKALNEKKPVIICGDMNVAHNEIAGMTELLSDGFVDTYRHLKPQETGAYTFWTYMMNSRAKNVGWR</sequence>
<dbReference type="EMBL" id="CM046102">
    <property type="protein sequence ID" value="KAI8440505.1"/>
    <property type="molecule type" value="Genomic_DNA"/>
</dbReference>
<evidence type="ECO:0000313" key="1">
    <source>
        <dbReference type="EMBL" id="KAI8440505.1"/>
    </source>
</evidence>
<keyword evidence="2" id="KW-1185">Reference proteome</keyword>
<protein>
    <submittedName>
        <fullName evidence="1">Uncharacterized protein</fullName>
    </submittedName>
</protein>
<name>A0ACC0KW26_CHOFU</name>
<gene>
    <name evidence="1" type="ORF">MSG28_001768</name>
</gene>
<comment type="caution">
    <text evidence="1">The sequence shown here is derived from an EMBL/GenBank/DDBJ whole genome shotgun (WGS) entry which is preliminary data.</text>
</comment>
<accession>A0ACC0KW26</accession>
<evidence type="ECO:0000313" key="2">
    <source>
        <dbReference type="Proteomes" id="UP001064048"/>
    </source>
</evidence>
<reference evidence="1 2" key="1">
    <citation type="journal article" date="2022" name="Genome Biol. Evol.">
        <title>The Spruce Budworm Genome: Reconstructing the Evolutionary History of Antifreeze Proteins.</title>
        <authorList>
            <person name="Beliveau C."/>
            <person name="Gagne P."/>
            <person name="Picq S."/>
            <person name="Vernygora O."/>
            <person name="Keeling C.I."/>
            <person name="Pinkney K."/>
            <person name="Doucet D."/>
            <person name="Wen F."/>
            <person name="Johnston J.S."/>
            <person name="Maaroufi H."/>
            <person name="Boyle B."/>
            <person name="Laroche J."/>
            <person name="Dewar K."/>
            <person name="Juretic N."/>
            <person name="Blackburn G."/>
            <person name="Nisole A."/>
            <person name="Brunet B."/>
            <person name="Brandao M."/>
            <person name="Lumley L."/>
            <person name="Duan J."/>
            <person name="Quan G."/>
            <person name="Lucarotti C.J."/>
            <person name="Roe A.D."/>
            <person name="Sperling F.A.H."/>
            <person name="Levesque R.C."/>
            <person name="Cusson M."/>
        </authorList>
    </citation>
    <scope>NUCLEOTIDE SEQUENCE [LARGE SCALE GENOMIC DNA]</scope>
    <source>
        <strain evidence="1">Glfc:IPQL:Cfum</strain>
    </source>
</reference>